<dbReference type="InterPro" id="IPR036869">
    <property type="entry name" value="J_dom_sf"/>
</dbReference>
<dbReference type="SUPFAM" id="SSF46565">
    <property type="entry name" value="Chaperone J-domain"/>
    <property type="match status" value="1"/>
</dbReference>
<organism evidence="2 3">
    <name type="scientific">Haematospirillum jordaniae</name>
    <dbReference type="NCBI Taxonomy" id="1549855"/>
    <lineage>
        <taxon>Bacteria</taxon>
        <taxon>Pseudomonadati</taxon>
        <taxon>Pseudomonadota</taxon>
        <taxon>Alphaproteobacteria</taxon>
        <taxon>Rhodospirillales</taxon>
        <taxon>Novispirillaceae</taxon>
        <taxon>Haematospirillum</taxon>
    </lineage>
</organism>
<reference evidence="2 3" key="1">
    <citation type="submission" date="2016-02" db="EMBL/GenBank/DDBJ databases">
        <title>Complete Genome of H5569, the type strain of the newly described species Haematospirillium jordaniae.</title>
        <authorList>
            <person name="Nicholson A.C."/>
            <person name="Humrighouse B.W."/>
            <person name="Loparov V."/>
            <person name="McQuiston J.R."/>
        </authorList>
    </citation>
    <scope>NUCLEOTIDE SEQUENCE [LARGE SCALE GENOMIC DNA]</scope>
    <source>
        <strain evidence="2 3">H5569</strain>
    </source>
</reference>
<dbReference type="AlphaFoldDB" id="A0A143DE40"/>
<gene>
    <name evidence="2" type="ORF">AY555_03405</name>
</gene>
<dbReference type="RefSeq" id="WP_066133466.1">
    <property type="nucleotide sequence ID" value="NZ_CP014525.1"/>
</dbReference>
<proteinExistence type="predicted"/>
<accession>A0A143DE40</accession>
<keyword evidence="3" id="KW-1185">Reference proteome</keyword>
<feature type="compositionally biased region" description="Basic and acidic residues" evidence="1">
    <location>
        <begin position="144"/>
        <end position="154"/>
    </location>
</feature>
<evidence type="ECO:0000313" key="3">
    <source>
        <dbReference type="Proteomes" id="UP000076066"/>
    </source>
</evidence>
<dbReference type="KEGG" id="hjo:AY555_03405"/>
<evidence type="ECO:0000313" key="2">
    <source>
        <dbReference type="EMBL" id="AMW34388.1"/>
    </source>
</evidence>
<protein>
    <submittedName>
        <fullName evidence="2">Molecular chaperone DnaJ</fullName>
    </submittedName>
</protein>
<sequence>MPEIKQSYTLSCPSDFRDSILALAHRRRVNAADVARSVMLVVPEHVIESFADPGEPVRDDRETVVLKSGRAEGRPWRRKPRLQVRLPSGLEIPFIRKALNLALALDYGALQLKLGPAEKEAPPPPPPPPPVPPPEPVPSVSTLHNEESRDYDAERRELHDELEQLRATVSVLAFDPIPGGITSRAEALHVLGFPPYSDPDARMIRLRFRMLATVHHPDNPYGSHSRMSQLNAAMDLLRKARPH</sequence>
<dbReference type="Gene3D" id="1.10.287.110">
    <property type="entry name" value="DnaJ domain"/>
    <property type="match status" value="1"/>
</dbReference>
<dbReference type="Proteomes" id="UP000076066">
    <property type="component" value="Chromosome"/>
</dbReference>
<evidence type="ECO:0000256" key="1">
    <source>
        <dbReference type="SAM" id="MobiDB-lite"/>
    </source>
</evidence>
<dbReference type="GeneID" id="53316196"/>
<dbReference type="OrthoDB" id="7302646at2"/>
<dbReference type="EMBL" id="CP014525">
    <property type="protein sequence ID" value="AMW34388.1"/>
    <property type="molecule type" value="Genomic_DNA"/>
</dbReference>
<feature type="region of interest" description="Disordered" evidence="1">
    <location>
        <begin position="116"/>
        <end position="154"/>
    </location>
</feature>
<feature type="compositionally biased region" description="Pro residues" evidence="1">
    <location>
        <begin position="122"/>
        <end position="137"/>
    </location>
</feature>
<name>A0A143DE40_9PROT</name>